<dbReference type="EMBL" id="CP033923">
    <property type="protein sequence ID" value="AZA93520.1"/>
    <property type="molecule type" value="Genomic_DNA"/>
</dbReference>
<dbReference type="Pfam" id="PF00583">
    <property type="entry name" value="Acetyltransf_1"/>
    <property type="match status" value="1"/>
</dbReference>
<dbReference type="KEGG" id="cnk:EG343_24395"/>
<evidence type="ECO:0000313" key="2">
    <source>
        <dbReference type="EMBL" id="AZA93520.1"/>
    </source>
</evidence>
<dbReference type="AlphaFoldDB" id="A0AAD0YR97"/>
<dbReference type="InterPro" id="IPR050276">
    <property type="entry name" value="MshD_Acetyltransferase"/>
</dbReference>
<dbReference type="SUPFAM" id="SSF55729">
    <property type="entry name" value="Acyl-CoA N-acyltransferases (Nat)"/>
    <property type="match status" value="1"/>
</dbReference>
<name>A0AAD0YR97_CHRNA</name>
<evidence type="ECO:0000313" key="3">
    <source>
        <dbReference type="Proteomes" id="UP000278288"/>
    </source>
</evidence>
<dbReference type="GO" id="GO:0016747">
    <property type="term" value="F:acyltransferase activity, transferring groups other than amino-acyl groups"/>
    <property type="evidence" value="ECO:0007669"/>
    <property type="project" value="InterPro"/>
</dbReference>
<dbReference type="Proteomes" id="UP000278288">
    <property type="component" value="Chromosome"/>
</dbReference>
<feature type="domain" description="N-acetyltransferase" evidence="1">
    <location>
        <begin position="14"/>
        <end position="160"/>
    </location>
</feature>
<dbReference type="InterPro" id="IPR000182">
    <property type="entry name" value="GNAT_dom"/>
</dbReference>
<evidence type="ECO:0000259" key="1">
    <source>
        <dbReference type="PROSITE" id="PS51186"/>
    </source>
</evidence>
<keyword evidence="3" id="KW-1185">Reference proteome</keyword>
<reference evidence="2 3" key="1">
    <citation type="submission" date="2018-11" db="EMBL/GenBank/DDBJ databases">
        <title>Proposal to divide the Flavobacteriaceae and reorganize its genera based on Amino Acid Identity values calculated from whole genome sequences.</title>
        <authorList>
            <person name="Nicholson A.C."/>
            <person name="Gulvik C.A."/>
            <person name="Whitney A.M."/>
            <person name="Humrighouse B.W."/>
            <person name="Bell M."/>
            <person name="Holmes B."/>
            <person name="Steigerwalt A.G."/>
            <person name="Villarma A."/>
            <person name="Sheth M."/>
            <person name="Batra D."/>
            <person name="Pryor J."/>
            <person name="Bernardet J.-F."/>
            <person name="Hugo C."/>
            <person name="Kampfer P."/>
            <person name="Newman J."/>
            <person name="McQuiston J.R."/>
        </authorList>
    </citation>
    <scope>NUCLEOTIDE SEQUENCE [LARGE SCALE GENOMIC DNA]</scope>
    <source>
        <strain evidence="2 3">G0041</strain>
    </source>
</reference>
<gene>
    <name evidence="2" type="ORF">EG343_24395</name>
</gene>
<sequence>MNIIYRKLLSNESTMYRNIRLESLEQFPDSFEADYQQALNTEKLRMEIDIENQTPEKFVFGAFADHALIGLCTFVKNENNSGNIYQMYVQKRFQGKNIGSHLVQAVIQEAKKKFTITEIALEVASKNYSAYQLYKKNGFKEVNDENDTNISDIVVMKYTI</sequence>
<protein>
    <submittedName>
        <fullName evidence="2">GNAT family N-acetyltransferase</fullName>
    </submittedName>
</protein>
<dbReference type="PANTHER" id="PTHR43617:SF34">
    <property type="entry name" value="PUTATIVE-RELATED"/>
    <property type="match status" value="1"/>
</dbReference>
<dbReference type="PANTHER" id="PTHR43617">
    <property type="entry name" value="L-AMINO ACID N-ACETYLTRANSFERASE"/>
    <property type="match status" value="1"/>
</dbReference>
<proteinExistence type="predicted"/>
<dbReference type="RefSeq" id="WP_123860316.1">
    <property type="nucleotide sequence ID" value="NZ_CP033923.1"/>
</dbReference>
<dbReference type="CDD" id="cd04301">
    <property type="entry name" value="NAT_SF"/>
    <property type="match status" value="1"/>
</dbReference>
<organism evidence="2 3">
    <name type="scientific">Chryseobacterium nakagawai</name>
    <dbReference type="NCBI Taxonomy" id="1241982"/>
    <lineage>
        <taxon>Bacteria</taxon>
        <taxon>Pseudomonadati</taxon>
        <taxon>Bacteroidota</taxon>
        <taxon>Flavobacteriia</taxon>
        <taxon>Flavobacteriales</taxon>
        <taxon>Weeksellaceae</taxon>
        <taxon>Chryseobacterium group</taxon>
        <taxon>Chryseobacterium</taxon>
    </lineage>
</organism>
<dbReference type="PROSITE" id="PS51186">
    <property type="entry name" value="GNAT"/>
    <property type="match status" value="1"/>
</dbReference>
<dbReference type="InterPro" id="IPR016181">
    <property type="entry name" value="Acyl_CoA_acyltransferase"/>
</dbReference>
<dbReference type="Gene3D" id="3.40.630.30">
    <property type="match status" value="1"/>
</dbReference>
<accession>A0AAD0YR97</accession>